<dbReference type="InterPro" id="IPR021884">
    <property type="entry name" value="Ice-bd_prot"/>
</dbReference>
<reference evidence="4 5" key="1">
    <citation type="submission" date="2016-09" db="EMBL/GenBank/DDBJ databases">
        <title>Extensive genetic diversity and differential bi-allelic expression allows diatom success in the polar Southern Ocean.</title>
        <authorList>
            <consortium name="DOE Joint Genome Institute"/>
            <person name="Mock T."/>
            <person name="Otillar R.P."/>
            <person name="Strauss J."/>
            <person name="Dupont C."/>
            <person name="Frickenhaus S."/>
            <person name="Maumus F."/>
            <person name="Mcmullan M."/>
            <person name="Sanges R."/>
            <person name="Schmutz J."/>
            <person name="Toseland A."/>
            <person name="Valas R."/>
            <person name="Veluchamy A."/>
            <person name="Ward B.J."/>
            <person name="Allen A."/>
            <person name="Barry K."/>
            <person name="Falciatore A."/>
            <person name="Ferrante M."/>
            <person name="Fortunato A.E."/>
            <person name="Gloeckner G."/>
            <person name="Gruber A."/>
            <person name="Hipkin R."/>
            <person name="Janech M."/>
            <person name="Kroth P."/>
            <person name="Leese F."/>
            <person name="Lindquist E."/>
            <person name="Lyon B.R."/>
            <person name="Martin J."/>
            <person name="Mayer C."/>
            <person name="Parker M."/>
            <person name="Quesneville H."/>
            <person name="Raymond J."/>
            <person name="Uhlig C."/>
            <person name="Valentin K.U."/>
            <person name="Worden A.Z."/>
            <person name="Armbrust E.V."/>
            <person name="Bowler C."/>
            <person name="Green B."/>
            <person name="Moulton V."/>
            <person name="Van Oosterhout C."/>
            <person name="Grigoriev I."/>
        </authorList>
    </citation>
    <scope>NUCLEOTIDE SEQUENCE [LARGE SCALE GENOMIC DNA]</scope>
    <source>
        <strain evidence="4 5">CCMP1102</strain>
    </source>
</reference>
<gene>
    <name evidence="4" type="ORF">FRACYDRAFT_226451</name>
</gene>
<evidence type="ECO:0000256" key="3">
    <source>
        <dbReference type="SAM" id="SignalP"/>
    </source>
</evidence>
<dbReference type="OrthoDB" id="10264374at2759"/>
<evidence type="ECO:0008006" key="6">
    <source>
        <dbReference type="Google" id="ProtNLM"/>
    </source>
</evidence>
<organism evidence="4 5">
    <name type="scientific">Fragilariopsis cylindrus CCMP1102</name>
    <dbReference type="NCBI Taxonomy" id="635003"/>
    <lineage>
        <taxon>Eukaryota</taxon>
        <taxon>Sar</taxon>
        <taxon>Stramenopiles</taxon>
        <taxon>Ochrophyta</taxon>
        <taxon>Bacillariophyta</taxon>
        <taxon>Bacillariophyceae</taxon>
        <taxon>Bacillariophycidae</taxon>
        <taxon>Bacillariales</taxon>
        <taxon>Bacillariaceae</taxon>
        <taxon>Fragilariopsis</taxon>
    </lineage>
</organism>
<dbReference type="Pfam" id="PF11999">
    <property type="entry name" value="Ice_binding"/>
    <property type="match status" value="1"/>
</dbReference>
<dbReference type="KEGG" id="fcy:FRACYDRAFT_226451"/>
<sequence>MMKLNLFILSMTAAMGNARILGTTNGICSVDLGKAGDYTILSKAGISTVPDSVITGNIAVSPIAATAITGFSLTADPTNKHSFSTQVAGQGKVYAADYAVPTPALLTTAVSNMENAYEIAKACTPNFSKVDGEIGGTTFNTPGVYTYKEGITINDHVTFEGGPDDVFIIQTTNGFLQAAGKEMRLIPGPLGGSPPLASNIIWQIAEAVIVEKSAKVKGTLLAATSVTMKTGSSLNGRILAQTAVVLQKSTITGPA</sequence>
<keyword evidence="2 3" id="KW-0732">Signal</keyword>
<dbReference type="AlphaFoldDB" id="A0A1E7FA17"/>
<keyword evidence="5" id="KW-1185">Reference proteome</keyword>
<accession>A0A1E7FA17</accession>
<protein>
    <recommendedName>
        <fullName evidence="6">Antifreeze protein</fullName>
    </recommendedName>
</protein>
<dbReference type="Proteomes" id="UP000095751">
    <property type="component" value="Unassembled WGS sequence"/>
</dbReference>
<evidence type="ECO:0000256" key="2">
    <source>
        <dbReference type="ARBA" id="ARBA00022729"/>
    </source>
</evidence>
<proteinExistence type="inferred from homology"/>
<name>A0A1E7FA17_9STRA</name>
<evidence type="ECO:0000313" key="4">
    <source>
        <dbReference type="EMBL" id="OEU14984.1"/>
    </source>
</evidence>
<dbReference type="EMBL" id="KV784360">
    <property type="protein sequence ID" value="OEU14984.1"/>
    <property type="molecule type" value="Genomic_DNA"/>
</dbReference>
<evidence type="ECO:0000313" key="5">
    <source>
        <dbReference type="Proteomes" id="UP000095751"/>
    </source>
</evidence>
<feature type="signal peptide" evidence="3">
    <location>
        <begin position="1"/>
        <end position="18"/>
    </location>
</feature>
<dbReference type="InParanoid" id="A0A1E7FA17"/>
<feature type="chain" id="PRO_5009192862" description="Antifreeze protein" evidence="3">
    <location>
        <begin position="19"/>
        <end position="255"/>
    </location>
</feature>
<evidence type="ECO:0000256" key="1">
    <source>
        <dbReference type="ARBA" id="ARBA00005445"/>
    </source>
</evidence>
<comment type="similarity">
    <text evidence="1">Belongs to the ice-binding protein family.</text>
</comment>